<feature type="transmembrane region" description="Helical" evidence="2">
    <location>
        <begin position="28"/>
        <end position="51"/>
    </location>
</feature>
<keyword evidence="2" id="KW-0472">Membrane</keyword>
<comment type="caution">
    <text evidence="3">The sequence shown here is derived from an EMBL/GenBank/DDBJ whole genome shotgun (WGS) entry which is preliminary data.</text>
</comment>
<dbReference type="RefSeq" id="WP_344655023.1">
    <property type="nucleotide sequence ID" value="NZ_BAAAQM010000001.1"/>
</dbReference>
<accession>A0ABN2QG36</accession>
<evidence type="ECO:0000313" key="3">
    <source>
        <dbReference type="EMBL" id="GAA1951169.1"/>
    </source>
</evidence>
<name>A0ABN2QG36_9ACTN</name>
<evidence type="ECO:0000256" key="1">
    <source>
        <dbReference type="SAM" id="MobiDB-lite"/>
    </source>
</evidence>
<keyword evidence="4" id="KW-1185">Reference proteome</keyword>
<proteinExistence type="predicted"/>
<evidence type="ECO:0000313" key="4">
    <source>
        <dbReference type="Proteomes" id="UP001499854"/>
    </source>
</evidence>
<keyword evidence="2" id="KW-1133">Transmembrane helix</keyword>
<gene>
    <name evidence="3" type="ORF">GCM10009838_02870</name>
</gene>
<protein>
    <submittedName>
        <fullName evidence="3">Uncharacterized protein</fullName>
    </submittedName>
</protein>
<feature type="region of interest" description="Disordered" evidence="1">
    <location>
        <begin position="56"/>
        <end position="79"/>
    </location>
</feature>
<reference evidence="3 4" key="1">
    <citation type="journal article" date="2019" name="Int. J. Syst. Evol. Microbiol.">
        <title>The Global Catalogue of Microorganisms (GCM) 10K type strain sequencing project: providing services to taxonomists for standard genome sequencing and annotation.</title>
        <authorList>
            <consortium name="The Broad Institute Genomics Platform"/>
            <consortium name="The Broad Institute Genome Sequencing Center for Infectious Disease"/>
            <person name="Wu L."/>
            <person name="Ma J."/>
        </authorList>
    </citation>
    <scope>NUCLEOTIDE SEQUENCE [LARGE SCALE GENOMIC DNA]</scope>
    <source>
        <strain evidence="3 4">JCM 16013</strain>
    </source>
</reference>
<sequence>MPKIDWTPGLGRRGRPLRRVLGMGQRQGLIVLSGLAAVMVLLAVVTMLGGFDDDPKDPGPALAGGGTDPNTDASAGGAAGLKGSAKAAELLRESIQHYADLLAAGQKIVGTTRYADIAAYDKAYTDPKSPAAAFAKFRMAPNPQGDSSYLNAAARAAAAYGGRPKALNQWSNDMTAVRGDLGDWVAAAARYQQGSLGQADLDAAAAKVNQDLDTARNDIAALTR</sequence>
<organism evidence="3 4">
    <name type="scientific">Catenulispora subtropica</name>
    <dbReference type="NCBI Taxonomy" id="450798"/>
    <lineage>
        <taxon>Bacteria</taxon>
        <taxon>Bacillati</taxon>
        <taxon>Actinomycetota</taxon>
        <taxon>Actinomycetes</taxon>
        <taxon>Catenulisporales</taxon>
        <taxon>Catenulisporaceae</taxon>
        <taxon>Catenulispora</taxon>
    </lineage>
</organism>
<dbReference type="EMBL" id="BAAAQM010000001">
    <property type="protein sequence ID" value="GAA1951169.1"/>
    <property type="molecule type" value="Genomic_DNA"/>
</dbReference>
<keyword evidence="2" id="KW-0812">Transmembrane</keyword>
<evidence type="ECO:0000256" key="2">
    <source>
        <dbReference type="SAM" id="Phobius"/>
    </source>
</evidence>
<dbReference type="Proteomes" id="UP001499854">
    <property type="component" value="Unassembled WGS sequence"/>
</dbReference>